<keyword evidence="12" id="KW-0675">Receptor</keyword>
<keyword evidence="3 8" id="KW-1134">Transmembrane beta strand</keyword>
<dbReference type="InterPro" id="IPR037066">
    <property type="entry name" value="Plug_dom_sf"/>
</dbReference>
<comment type="caution">
    <text evidence="12">The sequence shown here is derived from an EMBL/GenBank/DDBJ whole genome shotgun (WGS) entry which is preliminary data.</text>
</comment>
<dbReference type="Gene3D" id="2.170.130.10">
    <property type="entry name" value="TonB-dependent receptor, plug domain"/>
    <property type="match status" value="1"/>
</dbReference>
<gene>
    <name evidence="12" type="ORF">DU002_09810</name>
</gene>
<dbReference type="PANTHER" id="PTHR47234">
    <property type="match status" value="1"/>
</dbReference>
<keyword evidence="5 9" id="KW-0798">TonB box</keyword>
<evidence type="ECO:0000259" key="10">
    <source>
        <dbReference type="Pfam" id="PF00593"/>
    </source>
</evidence>
<dbReference type="AlphaFoldDB" id="A0A368NJ59"/>
<dbReference type="InterPro" id="IPR012910">
    <property type="entry name" value="Plug_dom"/>
</dbReference>
<dbReference type="Proteomes" id="UP000252558">
    <property type="component" value="Unassembled WGS sequence"/>
</dbReference>
<dbReference type="GO" id="GO:0009279">
    <property type="term" value="C:cell outer membrane"/>
    <property type="evidence" value="ECO:0007669"/>
    <property type="project" value="UniProtKB-SubCell"/>
</dbReference>
<dbReference type="InterPro" id="IPR000531">
    <property type="entry name" value="Beta-barrel_TonB"/>
</dbReference>
<evidence type="ECO:0000259" key="11">
    <source>
        <dbReference type="Pfam" id="PF07715"/>
    </source>
</evidence>
<sequence length="947" mass="104130">MPLALLRLLSMRRGHRKAQPIGLLDSGEQGNPRGFTMKKTVISAAISLLLSPIAMAEEPATSTLDTEADVERIQVTGSHLKGVDMEGALPVITISEEDIRTSGADTVIDLLKQIPQFGGGAGTFSTALSGAKQGDSPAGAAGISLRGLGTSSTLTLINGRRVSVSSFANGSESFVDVNGIPLAAVERVEVLTSGASAIYGADAVAGVVNFILKKDFEGLELNASYGDSEDDSDDSKKNLNLTYGLAEGGWQAMGSVDYFKRNALYDRDRSATAVEPRPSQQGIYPSYNDLWAMDVPEIGDFVEASCPEGQQGTGSFGEYCELNRNAYTVTLPEMETISAIATVDYNFDNGVRWFNEFMYSHKDSKSNSEPAPFSGDDAPVSYDYPDMPQELRDRFDNAGVDPDYPIFAWGRFPDARTVKVKSENYRFVSGLQGEFADWSWETSVLWGKNDNEQKATAGIYEVEKFKAALSGELCPDGTTGCDPDVDGLWYNVFDGQQNGDPAIADLMRASVPRDGESELTVVDAKVSGELFELPAGDVVAAFGAEYRKEKVDDNPSELAKADPDNDNEVPVFGFGSTEAHADRWAYAVYSEFGVPVTEQLDLQLAVRFDEYESFGSDVSPKVGFRYQPLDSLVLRGSWAQSFRAPSLAQVGAETTLSSGELPCSGEFQDNFCGGFDQDDSYLSEIYGNDDLDAETADSYDLGVIWSPNEEFTLKVDYWYYKHEDLVGTDDEELFRQALRGEVRVVPEVPTNPDDPDQVLADGEIGIITRDGTIGSQIEEIRLELVNFGYQETDGFDIMSDYRLSTTEWGDFTFMLDATYLNSFKQQLSSGTPEEELAGGWRHPRWLANARVRWSYEKFLGSIRANYTHSYDDDHDKSGVPEGRQVPSWTVFDLYLSYDITEQSYVSFNVDNLLDREPPVAYGSGANVDLVNHDSMGRYYTVGYTLRF</sequence>
<dbReference type="InterPro" id="IPR039426">
    <property type="entry name" value="TonB-dep_rcpt-like"/>
</dbReference>
<evidence type="ECO:0000256" key="7">
    <source>
        <dbReference type="ARBA" id="ARBA00023237"/>
    </source>
</evidence>
<evidence type="ECO:0000256" key="9">
    <source>
        <dbReference type="RuleBase" id="RU003357"/>
    </source>
</evidence>
<dbReference type="PROSITE" id="PS52016">
    <property type="entry name" value="TONB_DEPENDENT_REC_3"/>
    <property type="match status" value="1"/>
</dbReference>
<protein>
    <submittedName>
        <fullName evidence="12">TonB-dependent receptor</fullName>
    </submittedName>
</protein>
<dbReference type="Gene3D" id="2.40.170.20">
    <property type="entry name" value="TonB-dependent receptor, beta-barrel domain"/>
    <property type="match status" value="1"/>
</dbReference>
<comment type="subcellular location">
    <subcellularLocation>
        <location evidence="1 8">Cell outer membrane</location>
        <topology evidence="1 8">Multi-pass membrane protein</topology>
    </subcellularLocation>
</comment>
<proteinExistence type="inferred from homology"/>
<organism evidence="12 13">
    <name type="scientific">Corallincola holothuriorum</name>
    <dbReference type="NCBI Taxonomy" id="2282215"/>
    <lineage>
        <taxon>Bacteria</taxon>
        <taxon>Pseudomonadati</taxon>
        <taxon>Pseudomonadota</taxon>
        <taxon>Gammaproteobacteria</taxon>
        <taxon>Alteromonadales</taxon>
        <taxon>Psychromonadaceae</taxon>
        <taxon>Corallincola</taxon>
    </lineage>
</organism>
<dbReference type="Pfam" id="PF07715">
    <property type="entry name" value="Plug"/>
    <property type="match status" value="1"/>
</dbReference>
<keyword evidence="7 8" id="KW-0998">Cell outer membrane</keyword>
<evidence type="ECO:0000313" key="12">
    <source>
        <dbReference type="EMBL" id="RCU49913.1"/>
    </source>
</evidence>
<dbReference type="SUPFAM" id="SSF56935">
    <property type="entry name" value="Porins"/>
    <property type="match status" value="1"/>
</dbReference>
<keyword evidence="13" id="KW-1185">Reference proteome</keyword>
<dbReference type="InterPro" id="IPR036942">
    <property type="entry name" value="Beta-barrel_TonB_sf"/>
</dbReference>
<evidence type="ECO:0000256" key="2">
    <source>
        <dbReference type="ARBA" id="ARBA00022448"/>
    </source>
</evidence>
<evidence type="ECO:0000256" key="4">
    <source>
        <dbReference type="ARBA" id="ARBA00022692"/>
    </source>
</evidence>
<evidence type="ECO:0000256" key="1">
    <source>
        <dbReference type="ARBA" id="ARBA00004571"/>
    </source>
</evidence>
<dbReference type="CDD" id="cd01347">
    <property type="entry name" value="ligand_gated_channel"/>
    <property type="match status" value="1"/>
</dbReference>
<evidence type="ECO:0000313" key="13">
    <source>
        <dbReference type="Proteomes" id="UP000252558"/>
    </source>
</evidence>
<name>A0A368NJ59_9GAMM</name>
<feature type="domain" description="TonB-dependent receptor-like beta-barrel" evidence="10">
    <location>
        <begin position="390"/>
        <end position="912"/>
    </location>
</feature>
<dbReference type="PANTHER" id="PTHR47234:SF2">
    <property type="entry name" value="TONB-DEPENDENT RECEPTOR"/>
    <property type="match status" value="1"/>
</dbReference>
<evidence type="ECO:0000256" key="8">
    <source>
        <dbReference type="PROSITE-ProRule" id="PRU01360"/>
    </source>
</evidence>
<keyword evidence="2 8" id="KW-0813">Transport</keyword>
<keyword evidence="4 8" id="KW-0812">Transmembrane</keyword>
<accession>A0A368NJ59</accession>
<keyword evidence="6 8" id="KW-0472">Membrane</keyword>
<dbReference type="Pfam" id="PF00593">
    <property type="entry name" value="TonB_dep_Rec_b-barrel"/>
    <property type="match status" value="1"/>
</dbReference>
<feature type="domain" description="TonB-dependent receptor plug" evidence="11">
    <location>
        <begin position="89"/>
        <end position="207"/>
    </location>
</feature>
<reference evidence="12 13" key="1">
    <citation type="submission" date="2018-07" db="EMBL/GenBank/DDBJ databases">
        <title>Corallincola holothuriorum sp. nov., a new facultative anaerobe isolated from sea cucumber Apostichopus japonicus.</title>
        <authorList>
            <person name="Xia H."/>
        </authorList>
    </citation>
    <scope>NUCLEOTIDE SEQUENCE [LARGE SCALE GENOMIC DNA]</scope>
    <source>
        <strain evidence="12 13">C4</strain>
    </source>
</reference>
<evidence type="ECO:0000256" key="3">
    <source>
        <dbReference type="ARBA" id="ARBA00022452"/>
    </source>
</evidence>
<evidence type="ECO:0000256" key="6">
    <source>
        <dbReference type="ARBA" id="ARBA00023136"/>
    </source>
</evidence>
<comment type="similarity">
    <text evidence="8 9">Belongs to the TonB-dependent receptor family.</text>
</comment>
<evidence type="ECO:0000256" key="5">
    <source>
        <dbReference type="ARBA" id="ARBA00023077"/>
    </source>
</evidence>
<dbReference type="EMBL" id="QPID01000005">
    <property type="protein sequence ID" value="RCU49913.1"/>
    <property type="molecule type" value="Genomic_DNA"/>
</dbReference>